<dbReference type="KEGG" id="amaq:GO499_12055"/>
<protein>
    <submittedName>
        <fullName evidence="1">Uncharacterized protein</fullName>
    </submittedName>
</protein>
<proteinExistence type="predicted"/>
<sequence length="135" mass="14841">MEAVPLLSCSKRMILCLVSTLAVYTLPQSVEADTAFSVIALESVSDEDALAESNGRFLLHFGEDFNPVAAERLIERLENEGLTVEAMRGGPSGAVHSYMYGNWHPQESYDESDTVKLEIILVEIAKRHGLAKVDD</sequence>
<gene>
    <name evidence="1" type="ORF">GO499_12055</name>
</gene>
<accession>A0A6P1T2H3</accession>
<reference evidence="1 2" key="1">
    <citation type="submission" date="2019-12" db="EMBL/GenBank/DDBJ databases">
        <title>Complete genome sequence of Algicella marina strain 9Alg 56(T) isolated from the red alga Tichocarpus crinitus.</title>
        <authorList>
            <person name="Kim S.-G."/>
            <person name="Nedashkovskaya O.I."/>
        </authorList>
    </citation>
    <scope>NUCLEOTIDE SEQUENCE [LARGE SCALE GENOMIC DNA]</scope>
    <source>
        <strain evidence="1 2">9Alg 56</strain>
    </source>
</reference>
<evidence type="ECO:0000313" key="1">
    <source>
        <dbReference type="EMBL" id="QHQ35853.1"/>
    </source>
</evidence>
<dbReference type="AlphaFoldDB" id="A0A6P1T2H3"/>
<dbReference type="EMBL" id="CP046620">
    <property type="protein sequence ID" value="QHQ35853.1"/>
    <property type="molecule type" value="Genomic_DNA"/>
</dbReference>
<name>A0A6P1T2H3_9RHOB</name>
<evidence type="ECO:0000313" key="2">
    <source>
        <dbReference type="Proteomes" id="UP000464495"/>
    </source>
</evidence>
<keyword evidence="2" id="KW-1185">Reference proteome</keyword>
<organism evidence="1 2">
    <name type="scientific">Algicella marina</name>
    <dbReference type="NCBI Taxonomy" id="2683284"/>
    <lineage>
        <taxon>Bacteria</taxon>
        <taxon>Pseudomonadati</taxon>
        <taxon>Pseudomonadota</taxon>
        <taxon>Alphaproteobacteria</taxon>
        <taxon>Rhodobacterales</taxon>
        <taxon>Paracoccaceae</taxon>
        <taxon>Algicella</taxon>
    </lineage>
</organism>
<dbReference type="Proteomes" id="UP000464495">
    <property type="component" value="Chromosome"/>
</dbReference>
<dbReference type="RefSeq" id="WP_161862411.1">
    <property type="nucleotide sequence ID" value="NZ_CP046620.1"/>
</dbReference>